<proteinExistence type="predicted"/>
<organism evidence="2 3">
    <name type="scientific">Steccherinum ochraceum</name>
    <dbReference type="NCBI Taxonomy" id="92696"/>
    <lineage>
        <taxon>Eukaryota</taxon>
        <taxon>Fungi</taxon>
        <taxon>Dikarya</taxon>
        <taxon>Basidiomycota</taxon>
        <taxon>Agaricomycotina</taxon>
        <taxon>Agaricomycetes</taxon>
        <taxon>Polyporales</taxon>
        <taxon>Steccherinaceae</taxon>
        <taxon>Steccherinum</taxon>
    </lineage>
</organism>
<name>A0A4R0RXQ3_9APHY</name>
<evidence type="ECO:0000313" key="3">
    <source>
        <dbReference type="Proteomes" id="UP000292702"/>
    </source>
</evidence>
<reference evidence="2 3" key="1">
    <citation type="submission" date="2018-11" db="EMBL/GenBank/DDBJ databases">
        <title>Genome assembly of Steccherinum ochraceum LE-BIN_3174, the white-rot fungus of the Steccherinaceae family (The Residual Polyporoid clade, Polyporales, Basidiomycota).</title>
        <authorList>
            <person name="Fedorova T.V."/>
            <person name="Glazunova O.A."/>
            <person name="Landesman E.O."/>
            <person name="Moiseenko K.V."/>
            <person name="Psurtseva N.V."/>
            <person name="Savinova O.S."/>
            <person name="Shakhova N.V."/>
            <person name="Tyazhelova T.V."/>
            <person name="Vasina D.V."/>
        </authorList>
    </citation>
    <scope>NUCLEOTIDE SEQUENCE [LARGE SCALE GENOMIC DNA]</scope>
    <source>
        <strain evidence="2 3">LE-BIN_3174</strain>
    </source>
</reference>
<comment type="caution">
    <text evidence="2">The sequence shown here is derived from an EMBL/GenBank/DDBJ whole genome shotgun (WGS) entry which is preliminary data.</text>
</comment>
<dbReference type="Proteomes" id="UP000292702">
    <property type="component" value="Unassembled WGS sequence"/>
</dbReference>
<gene>
    <name evidence="2" type="ORF">EIP91_009338</name>
</gene>
<dbReference type="STRING" id="92696.A0A4R0RXQ3"/>
<keyword evidence="1" id="KW-0175">Coiled coil</keyword>
<dbReference type="AlphaFoldDB" id="A0A4R0RXQ3"/>
<sequence>MDSPGNHAELYPEEDIETTLQRAQTVLDAHKLWLIAQAKENTTETAEDRAIAARARAEATRIRAEEAKVRADEAEVRAETAKVKAETAKVRADAIVAAVDADEKEWLERLQRRVEECEKSSQRADEILEVSPGPPTVSLIKF</sequence>
<accession>A0A4R0RXQ3</accession>
<protein>
    <submittedName>
        <fullName evidence="2">Uncharacterized protein</fullName>
    </submittedName>
</protein>
<dbReference type="EMBL" id="RWJN01000053">
    <property type="protein sequence ID" value="TCD68948.1"/>
    <property type="molecule type" value="Genomic_DNA"/>
</dbReference>
<evidence type="ECO:0000313" key="2">
    <source>
        <dbReference type="EMBL" id="TCD68948.1"/>
    </source>
</evidence>
<evidence type="ECO:0000256" key="1">
    <source>
        <dbReference type="SAM" id="Coils"/>
    </source>
</evidence>
<keyword evidence="3" id="KW-1185">Reference proteome</keyword>
<feature type="coiled-coil region" evidence="1">
    <location>
        <begin position="57"/>
        <end position="127"/>
    </location>
</feature>